<dbReference type="CDD" id="cd18989">
    <property type="entry name" value="LGIC_ECD_cation"/>
    <property type="match status" value="1"/>
</dbReference>
<keyword evidence="10" id="KW-1185">Reference proteome</keyword>
<dbReference type="InterPro" id="IPR006201">
    <property type="entry name" value="Neur_channel"/>
</dbReference>
<reference evidence="9 10" key="1">
    <citation type="submission" date="2024-01" db="EMBL/GenBank/DDBJ databases">
        <title>The genome of the rayed Mediterranean limpet Patella caerulea (Linnaeus, 1758).</title>
        <authorList>
            <person name="Anh-Thu Weber A."/>
            <person name="Halstead-Nussloch G."/>
        </authorList>
    </citation>
    <scope>NUCLEOTIDE SEQUENCE [LARGE SCALE GENOMIC DNA]</scope>
    <source>
        <strain evidence="9">AATW-2023a</strain>
        <tissue evidence="9">Whole specimen</tissue>
    </source>
</reference>
<evidence type="ECO:0000256" key="3">
    <source>
        <dbReference type="ARBA" id="ARBA00022989"/>
    </source>
</evidence>
<protein>
    <recommendedName>
        <fullName evidence="11">Neurotransmitter-gated ion-channel ligand-binding domain-containing protein</fullName>
    </recommendedName>
</protein>
<organism evidence="9 10">
    <name type="scientific">Patella caerulea</name>
    <name type="common">Rayed Mediterranean limpet</name>
    <dbReference type="NCBI Taxonomy" id="87958"/>
    <lineage>
        <taxon>Eukaryota</taxon>
        <taxon>Metazoa</taxon>
        <taxon>Spiralia</taxon>
        <taxon>Lophotrochozoa</taxon>
        <taxon>Mollusca</taxon>
        <taxon>Gastropoda</taxon>
        <taxon>Patellogastropoda</taxon>
        <taxon>Patelloidea</taxon>
        <taxon>Patellidae</taxon>
        <taxon>Patella</taxon>
    </lineage>
</organism>
<evidence type="ECO:0000256" key="6">
    <source>
        <dbReference type="SAM" id="SignalP"/>
    </source>
</evidence>
<feature type="transmembrane region" description="Helical" evidence="5">
    <location>
        <begin position="228"/>
        <end position="253"/>
    </location>
</feature>
<evidence type="ECO:0000259" key="8">
    <source>
        <dbReference type="Pfam" id="PF02932"/>
    </source>
</evidence>
<dbReference type="GO" id="GO:0016020">
    <property type="term" value="C:membrane"/>
    <property type="evidence" value="ECO:0007669"/>
    <property type="project" value="UniProtKB-SubCell"/>
</dbReference>
<feature type="signal peptide" evidence="6">
    <location>
        <begin position="1"/>
        <end position="23"/>
    </location>
</feature>
<dbReference type="Pfam" id="PF02931">
    <property type="entry name" value="Neur_chan_LBD"/>
    <property type="match status" value="1"/>
</dbReference>
<dbReference type="GO" id="GO:0004888">
    <property type="term" value="F:transmembrane signaling receptor activity"/>
    <property type="evidence" value="ECO:0007669"/>
    <property type="project" value="InterPro"/>
</dbReference>
<dbReference type="Proteomes" id="UP001347796">
    <property type="component" value="Unassembled WGS sequence"/>
</dbReference>
<evidence type="ECO:0000256" key="1">
    <source>
        <dbReference type="ARBA" id="ARBA00004141"/>
    </source>
</evidence>
<dbReference type="Pfam" id="PF02932">
    <property type="entry name" value="Neur_chan_memb"/>
    <property type="match status" value="1"/>
</dbReference>
<gene>
    <name evidence="9" type="ORF">SNE40_008307</name>
</gene>
<evidence type="ECO:0000313" key="9">
    <source>
        <dbReference type="EMBL" id="KAK6186230.1"/>
    </source>
</evidence>
<name>A0AAN8K1M0_PATCE</name>
<keyword evidence="6" id="KW-0732">Signal</keyword>
<dbReference type="Gene3D" id="1.20.58.390">
    <property type="entry name" value="Neurotransmitter-gated ion-channel transmembrane domain"/>
    <property type="match status" value="1"/>
</dbReference>
<dbReference type="InterPro" id="IPR038050">
    <property type="entry name" value="Neuro_actylchol_rec"/>
</dbReference>
<keyword evidence="2 5" id="KW-0812">Transmembrane</keyword>
<evidence type="ECO:0000259" key="7">
    <source>
        <dbReference type="Pfam" id="PF02931"/>
    </source>
</evidence>
<feature type="transmembrane region" description="Helical" evidence="5">
    <location>
        <begin position="290"/>
        <end position="313"/>
    </location>
</feature>
<sequence>MYIIRLLLIQFLLHFDCVHGVYSRQNQSNFLKDILEKCEPLVEPVDNISATIDVQIDLGIQAIGVLKEREQTLKTTIFLIIQWVDPDLTWTPNDNYRLSYELPNNMIWTPSLFIVNAVVEEVVIEKENGVSVLLHNGSLITTTFRGIETSCVVNTAKFPFDVQVCEIIIARAGGNINLIASPNINTELLKENNEWGLLSINFKYVLIRGERISRYEGVVVKIKLKRKALFHVLKSIVPSVLLSFINGFVFLLPPASGERMTMSISSFLSYAIYVTYIYESLPANSDSVAYFPVYLCWMMVQSGMIIIATLVSLKLYHQEQNDSQAPVLMSASSSKVAPSENPSCDPENVKTRGSVERKKFDKICFNVSLGLTCIATIWLFSLLFA</sequence>
<evidence type="ECO:0008006" key="11">
    <source>
        <dbReference type="Google" id="ProtNLM"/>
    </source>
</evidence>
<feature type="transmembrane region" description="Helical" evidence="5">
    <location>
        <begin position="363"/>
        <end position="384"/>
    </location>
</feature>
<evidence type="ECO:0000256" key="2">
    <source>
        <dbReference type="ARBA" id="ARBA00022692"/>
    </source>
</evidence>
<dbReference type="AlphaFoldDB" id="A0AAN8K1M0"/>
<evidence type="ECO:0000313" key="10">
    <source>
        <dbReference type="Proteomes" id="UP001347796"/>
    </source>
</evidence>
<dbReference type="SUPFAM" id="SSF90112">
    <property type="entry name" value="Neurotransmitter-gated ion-channel transmembrane pore"/>
    <property type="match status" value="1"/>
</dbReference>
<evidence type="ECO:0000256" key="4">
    <source>
        <dbReference type="ARBA" id="ARBA00023136"/>
    </source>
</evidence>
<dbReference type="SUPFAM" id="SSF63712">
    <property type="entry name" value="Nicotinic receptor ligand binding domain-like"/>
    <property type="match status" value="1"/>
</dbReference>
<comment type="subcellular location">
    <subcellularLocation>
        <location evidence="1">Membrane</location>
        <topology evidence="1">Multi-pass membrane protein</topology>
    </subcellularLocation>
</comment>
<dbReference type="PRINTS" id="PR00252">
    <property type="entry name" value="NRIONCHANNEL"/>
</dbReference>
<comment type="caution">
    <text evidence="9">The sequence shown here is derived from an EMBL/GenBank/DDBJ whole genome shotgun (WGS) entry which is preliminary data.</text>
</comment>
<dbReference type="InterPro" id="IPR006202">
    <property type="entry name" value="Neur_chan_lig-bd"/>
</dbReference>
<dbReference type="Gene3D" id="2.70.170.10">
    <property type="entry name" value="Neurotransmitter-gated ion-channel ligand-binding domain"/>
    <property type="match status" value="1"/>
</dbReference>
<dbReference type="CDD" id="cd19051">
    <property type="entry name" value="LGIC_TM_cation"/>
    <property type="match status" value="1"/>
</dbReference>
<feature type="domain" description="Neurotransmitter-gated ion-channel ligand-binding" evidence="7">
    <location>
        <begin position="28"/>
        <end position="227"/>
    </location>
</feature>
<accession>A0AAN8K1M0</accession>
<dbReference type="EMBL" id="JAZGQO010000006">
    <property type="protein sequence ID" value="KAK6186230.1"/>
    <property type="molecule type" value="Genomic_DNA"/>
</dbReference>
<dbReference type="InterPro" id="IPR036734">
    <property type="entry name" value="Neur_chan_lig-bd_sf"/>
</dbReference>
<dbReference type="InterPro" id="IPR036719">
    <property type="entry name" value="Neuro-gated_channel_TM_sf"/>
</dbReference>
<evidence type="ECO:0000256" key="5">
    <source>
        <dbReference type="SAM" id="Phobius"/>
    </source>
</evidence>
<dbReference type="PANTHER" id="PTHR18945">
    <property type="entry name" value="NEUROTRANSMITTER GATED ION CHANNEL"/>
    <property type="match status" value="1"/>
</dbReference>
<dbReference type="GO" id="GO:0005230">
    <property type="term" value="F:extracellular ligand-gated monoatomic ion channel activity"/>
    <property type="evidence" value="ECO:0007669"/>
    <property type="project" value="InterPro"/>
</dbReference>
<feature type="chain" id="PRO_5042983913" description="Neurotransmitter-gated ion-channel ligand-binding domain-containing protein" evidence="6">
    <location>
        <begin position="24"/>
        <end position="385"/>
    </location>
</feature>
<keyword evidence="4 5" id="KW-0472">Membrane</keyword>
<keyword evidence="3 5" id="KW-1133">Transmembrane helix</keyword>
<feature type="transmembrane region" description="Helical" evidence="5">
    <location>
        <begin position="260"/>
        <end position="278"/>
    </location>
</feature>
<proteinExistence type="predicted"/>
<feature type="domain" description="Neurotransmitter-gated ion-channel transmembrane" evidence="8">
    <location>
        <begin position="236"/>
        <end position="329"/>
    </location>
</feature>
<dbReference type="InterPro" id="IPR006029">
    <property type="entry name" value="Neurotrans-gated_channel_TM"/>
</dbReference>